<feature type="region of interest" description="Disordered" evidence="1">
    <location>
        <begin position="404"/>
        <end position="454"/>
    </location>
</feature>
<dbReference type="STRING" id="1283841.A0A084QCM0"/>
<accession>A0A084QCM0</accession>
<feature type="compositionally biased region" description="Low complexity" evidence="1">
    <location>
        <begin position="165"/>
        <end position="176"/>
    </location>
</feature>
<name>A0A084QCM0_STAC4</name>
<feature type="compositionally biased region" description="Basic and acidic residues" evidence="1">
    <location>
        <begin position="184"/>
        <end position="200"/>
    </location>
</feature>
<dbReference type="InParanoid" id="A0A084QCM0"/>
<dbReference type="HOGENOM" id="CLU_602926_0_0_1"/>
<dbReference type="EMBL" id="KL660839">
    <property type="protein sequence ID" value="KFA61705.1"/>
    <property type="molecule type" value="Genomic_DNA"/>
</dbReference>
<evidence type="ECO:0000256" key="1">
    <source>
        <dbReference type="SAM" id="MobiDB-lite"/>
    </source>
</evidence>
<keyword evidence="3" id="KW-1185">Reference proteome</keyword>
<evidence type="ECO:0000313" key="3">
    <source>
        <dbReference type="Proteomes" id="UP000028524"/>
    </source>
</evidence>
<sequence>MDEKTVDPSDLVLQKTSRSSDLPVTFQAASSTPQWLYPFPGTQVQQHFTNAPLNTRFNYGNRAIFPAPPACLGFSYMQNQSHSAFPVSMWSTGNDYSFPFASKGETPTEREAQSRPRLPIYSSSESPAQQIADSHFNQPLNAVTEPASAQILNQLAAANKRQRTSTRSCATSSTSTFNGQLLAHKGDHPATDKSLPEPGRRHVKPRQYKKAQVREDRDLVGDSHLAPTGKFTGYFSSKSDADKKRLRMAEFYQKPAEACSTPETDNTFPQSDEDSKAYVKQIFDAIFDWSDILEWLQISQPAVRERVALAVKDKSIKVNQAKDMRPLPEDFAAIPHTLEEQHRKILGRDLNDQIVELLSWDLLSLLHAGNGWVLRVANNPFHELKGKKNNQGVNLIKNHILKEATKNRKKARGDNSSLNDTVKESPRGKEESPNESNEPSNEALYPTNFLYFSE</sequence>
<dbReference type="OrthoDB" id="4814848at2759"/>
<gene>
    <name evidence="2" type="ORF">S40285_03501</name>
</gene>
<reference evidence="2 3" key="1">
    <citation type="journal article" date="2014" name="BMC Genomics">
        <title>Comparative genome sequencing reveals chemotype-specific gene clusters in the toxigenic black mold Stachybotrys.</title>
        <authorList>
            <person name="Semeiks J."/>
            <person name="Borek D."/>
            <person name="Otwinowski Z."/>
            <person name="Grishin N.V."/>
        </authorList>
    </citation>
    <scope>NUCLEOTIDE SEQUENCE [LARGE SCALE GENOMIC DNA]</scope>
    <source>
        <strain evidence="2 3">IBT 40285</strain>
    </source>
</reference>
<feature type="compositionally biased region" description="Basic residues" evidence="1">
    <location>
        <begin position="201"/>
        <end position="211"/>
    </location>
</feature>
<organism evidence="2 3">
    <name type="scientific">Stachybotrys chlorohalonatus (strain IBT 40285)</name>
    <dbReference type="NCBI Taxonomy" id="1283841"/>
    <lineage>
        <taxon>Eukaryota</taxon>
        <taxon>Fungi</taxon>
        <taxon>Dikarya</taxon>
        <taxon>Ascomycota</taxon>
        <taxon>Pezizomycotina</taxon>
        <taxon>Sordariomycetes</taxon>
        <taxon>Hypocreomycetidae</taxon>
        <taxon>Hypocreales</taxon>
        <taxon>Stachybotryaceae</taxon>
        <taxon>Stachybotrys</taxon>
    </lineage>
</organism>
<feature type="compositionally biased region" description="Polar residues" evidence="1">
    <location>
        <begin position="121"/>
        <end position="130"/>
    </location>
</feature>
<dbReference type="Proteomes" id="UP000028524">
    <property type="component" value="Unassembled WGS sequence"/>
</dbReference>
<evidence type="ECO:0000313" key="2">
    <source>
        <dbReference type="EMBL" id="KFA61705.1"/>
    </source>
</evidence>
<proteinExistence type="predicted"/>
<feature type="region of interest" description="Disordered" evidence="1">
    <location>
        <begin position="158"/>
        <end position="216"/>
    </location>
</feature>
<feature type="region of interest" description="Disordered" evidence="1">
    <location>
        <begin position="101"/>
        <end position="130"/>
    </location>
</feature>
<protein>
    <submittedName>
        <fullName evidence="2">Uncharacterized protein</fullName>
    </submittedName>
</protein>
<dbReference type="AlphaFoldDB" id="A0A084QCM0"/>
<feature type="compositionally biased region" description="Basic and acidic residues" evidence="1">
    <location>
        <begin position="421"/>
        <end position="432"/>
    </location>
</feature>